<proteinExistence type="predicted"/>
<comment type="caution">
    <text evidence="2">The sequence shown here is derived from an EMBL/GenBank/DDBJ whole genome shotgun (WGS) entry which is preliminary data.</text>
</comment>
<accession>A0AAD7JDK9</accession>
<name>A0AAD7JDK9_9AGAR</name>
<keyword evidence="3" id="KW-1185">Reference proteome</keyword>
<sequence length="296" mass="30356">MKSFRVLAVFAGIGLVAAQQLTAGIYKITNGANAITDPSSSFSGNTALTLTTSSDALDQYWQLVPVAGLDAGNWTLLNFGTSRNADASSLTTNAPVVSSFASINVFTHHITGNSYEIMASGTLSFGATSTGVTLQTVTSTPSTAQTWTFDLVSPLPGLYTIQNTASNTLLDTCLCSAGTAIPVVSIAASGSADQTWLVDVVQGGFSLWNLGTQAFILAPGIPVMGTTVVVDPDATQPEFTWTLTADATSGQFAITVVTLEDPGSPLFITTEANIQGAATSLGESIGASSVFTFVAA</sequence>
<dbReference type="InterPro" id="IPR035992">
    <property type="entry name" value="Ricin_B-like_lectins"/>
</dbReference>
<protein>
    <recommendedName>
        <fullName evidence="4">Ricin B lectin domain-containing protein</fullName>
    </recommendedName>
</protein>
<feature type="chain" id="PRO_5042154893" description="Ricin B lectin domain-containing protein" evidence="1">
    <location>
        <begin position="19"/>
        <end position="296"/>
    </location>
</feature>
<keyword evidence="1" id="KW-0732">Signal</keyword>
<dbReference type="Proteomes" id="UP001215280">
    <property type="component" value="Unassembled WGS sequence"/>
</dbReference>
<evidence type="ECO:0000313" key="2">
    <source>
        <dbReference type="EMBL" id="KAJ7760265.1"/>
    </source>
</evidence>
<dbReference type="AlphaFoldDB" id="A0AAD7JDK9"/>
<dbReference type="SUPFAM" id="SSF50370">
    <property type="entry name" value="Ricin B-like lectins"/>
    <property type="match status" value="1"/>
</dbReference>
<evidence type="ECO:0000313" key="3">
    <source>
        <dbReference type="Proteomes" id="UP001215280"/>
    </source>
</evidence>
<dbReference type="EMBL" id="JARJLG010000049">
    <property type="protein sequence ID" value="KAJ7760265.1"/>
    <property type="molecule type" value="Genomic_DNA"/>
</dbReference>
<gene>
    <name evidence="2" type="ORF">DFH07DRAFT_816722</name>
</gene>
<reference evidence="2" key="1">
    <citation type="submission" date="2023-03" db="EMBL/GenBank/DDBJ databases">
        <title>Massive genome expansion in bonnet fungi (Mycena s.s.) driven by repeated elements and novel gene families across ecological guilds.</title>
        <authorList>
            <consortium name="Lawrence Berkeley National Laboratory"/>
            <person name="Harder C.B."/>
            <person name="Miyauchi S."/>
            <person name="Viragh M."/>
            <person name="Kuo A."/>
            <person name="Thoen E."/>
            <person name="Andreopoulos B."/>
            <person name="Lu D."/>
            <person name="Skrede I."/>
            <person name="Drula E."/>
            <person name="Henrissat B."/>
            <person name="Morin E."/>
            <person name="Kohler A."/>
            <person name="Barry K."/>
            <person name="LaButti K."/>
            <person name="Morin E."/>
            <person name="Salamov A."/>
            <person name="Lipzen A."/>
            <person name="Mereny Z."/>
            <person name="Hegedus B."/>
            <person name="Baldrian P."/>
            <person name="Stursova M."/>
            <person name="Weitz H."/>
            <person name="Taylor A."/>
            <person name="Grigoriev I.V."/>
            <person name="Nagy L.G."/>
            <person name="Martin F."/>
            <person name="Kauserud H."/>
        </authorList>
    </citation>
    <scope>NUCLEOTIDE SEQUENCE</scope>
    <source>
        <strain evidence="2">CBHHK188m</strain>
    </source>
</reference>
<evidence type="ECO:0000256" key="1">
    <source>
        <dbReference type="SAM" id="SignalP"/>
    </source>
</evidence>
<dbReference type="Gene3D" id="2.80.10.50">
    <property type="match status" value="2"/>
</dbReference>
<feature type="signal peptide" evidence="1">
    <location>
        <begin position="1"/>
        <end position="18"/>
    </location>
</feature>
<evidence type="ECO:0008006" key="4">
    <source>
        <dbReference type="Google" id="ProtNLM"/>
    </source>
</evidence>
<organism evidence="2 3">
    <name type="scientific">Mycena maculata</name>
    <dbReference type="NCBI Taxonomy" id="230809"/>
    <lineage>
        <taxon>Eukaryota</taxon>
        <taxon>Fungi</taxon>
        <taxon>Dikarya</taxon>
        <taxon>Basidiomycota</taxon>
        <taxon>Agaricomycotina</taxon>
        <taxon>Agaricomycetes</taxon>
        <taxon>Agaricomycetidae</taxon>
        <taxon>Agaricales</taxon>
        <taxon>Marasmiineae</taxon>
        <taxon>Mycenaceae</taxon>
        <taxon>Mycena</taxon>
    </lineage>
</organism>